<dbReference type="Gene3D" id="3.20.20.210">
    <property type="match status" value="1"/>
</dbReference>
<organism evidence="2 3">
    <name type="scientific">Collinsella aerofaciens</name>
    <dbReference type="NCBI Taxonomy" id="74426"/>
    <lineage>
        <taxon>Bacteria</taxon>
        <taxon>Bacillati</taxon>
        <taxon>Actinomycetota</taxon>
        <taxon>Coriobacteriia</taxon>
        <taxon>Coriobacteriales</taxon>
        <taxon>Coriobacteriaceae</taxon>
        <taxon>Collinsella</taxon>
    </lineage>
</organism>
<dbReference type="NCBIfam" id="NF005085">
    <property type="entry name" value="PRK06520.1"/>
    <property type="match status" value="1"/>
</dbReference>
<feature type="domain" description="Cobalamin-independent methionine synthase MetE C-terminal/archaeal" evidence="1">
    <location>
        <begin position="21"/>
        <end position="355"/>
    </location>
</feature>
<accession>A0A6N9JHS7</accession>
<reference evidence="2 3" key="1">
    <citation type="journal article" date="2019" name="Nat. Med.">
        <title>A library of human gut bacterial isolates paired with longitudinal multiomics data enables mechanistic microbiome research.</title>
        <authorList>
            <person name="Poyet M."/>
            <person name="Groussin M."/>
            <person name="Gibbons S.M."/>
            <person name="Avila-Pacheco J."/>
            <person name="Jiang X."/>
            <person name="Kearney S.M."/>
            <person name="Perrotta A.R."/>
            <person name="Berdy B."/>
            <person name="Zhao S."/>
            <person name="Lieberman T.D."/>
            <person name="Swanson P.K."/>
            <person name="Smith M."/>
            <person name="Roesemann S."/>
            <person name="Alexander J.E."/>
            <person name="Rich S.A."/>
            <person name="Livny J."/>
            <person name="Vlamakis H."/>
            <person name="Clish C."/>
            <person name="Bullock K."/>
            <person name="Deik A."/>
            <person name="Scott J."/>
            <person name="Pierce K.A."/>
            <person name="Xavier R.J."/>
            <person name="Alm E.J."/>
        </authorList>
    </citation>
    <scope>NUCLEOTIDE SEQUENCE [LARGE SCALE GENOMIC DNA]</scope>
    <source>
        <strain evidence="2 3">BIOML-A20</strain>
    </source>
</reference>
<dbReference type="InterPro" id="IPR038071">
    <property type="entry name" value="UROD/MetE-like_sf"/>
</dbReference>
<dbReference type="GO" id="GO:0003871">
    <property type="term" value="F:5-methyltetrahydropteroyltriglutamate-homocysteine S-methyltransferase activity"/>
    <property type="evidence" value="ECO:0007669"/>
    <property type="project" value="UniProtKB-EC"/>
</dbReference>
<keyword evidence="2" id="KW-0489">Methyltransferase</keyword>
<dbReference type="GO" id="GO:0008270">
    <property type="term" value="F:zinc ion binding"/>
    <property type="evidence" value="ECO:0007669"/>
    <property type="project" value="InterPro"/>
</dbReference>
<dbReference type="Proteomes" id="UP000469380">
    <property type="component" value="Unassembled WGS sequence"/>
</dbReference>
<proteinExistence type="predicted"/>
<dbReference type="EC" id="2.1.1.14" evidence="2"/>
<evidence type="ECO:0000313" key="3">
    <source>
        <dbReference type="Proteomes" id="UP000469380"/>
    </source>
</evidence>
<evidence type="ECO:0000259" key="1">
    <source>
        <dbReference type="Pfam" id="PF01717"/>
    </source>
</evidence>
<protein>
    <submittedName>
        <fullName evidence="2">5-methyltetrahydropteroyltriglutamate--homocysteine S-methyltransferase</fullName>
        <ecNumber evidence="2">2.1.1.14</ecNumber>
    </submittedName>
</protein>
<dbReference type="PANTHER" id="PTHR43844:SF1">
    <property type="entry name" value="METHIONINE SYNTHASE"/>
    <property type="match status" value="1"/>
</dbReference>
<comment type="caution">
    <text evidence="2">The sequence shown here is derived from an EMBL/GenBank/DDBJ whole genome shotgun (WGS) entry which is preliminary data.</text>
</comment>
<dbReference type="EMBL" id="WWSR01000008">
    <property type="protein sequence ID" value="MZJ39412.1"/>
    <property type="molecule type" value="Genomic_DNA"/>
</dbReference>
<dbReference type="GO" id="GO:0032259">
    <property type="term" value="P:methylation"/>
    <property type="evidence" value="ECO:0007669"/>
    <property type="project" value="UniProtKB-KW"/>
</dbReference>
<gene>
    <name evidence="2" type="ORF">GT464_05505</name>
</gene>
<dbReference type="PANTHER" id="PTHR43844">
    <property type="entry name" value="METHIONINE SYNTHASE"/>
    <property type="match status" value="1"/>
</dbReference>
<dbReference type="GO" id="GO:0009086">
    <property type="term" value="P:methionine biosynthetic process"/>
    <property type="evidence" value="ECO:0007669"/>
    <property type="project" value="InterPro"/>
</dbReference>
<dbReference type="Pfam" id="PF01717">
    <property type="entry name" value="Meth_synt_2"/>
    <property type="match status" value="1"/>
</dbReference>
<dbReference type="InterPro" id="IPR002629">
    <property type="entry name" value="Met_Synth_C/arc"/>
</dbReference>
<evidence type="ECO:0000313" key="2">
    <source>
        <dbReference type="EMBL" id="MZJ39412.1"/>
    </source>
</evidence>
<dbReference type="CDD" id="cd03311">
    <property type="entry name" value="CIMS_C_terminal_like"/>
    <property type="match status" value="1"/>
</dbReference>
<name>A0A6N9JHS7_9ACTN</name>
<dbReference type="SUPFAM" id="SSF51726">
    <property type="entry name" value="UROD/MetE-like"/>
    <property type="match status" value="1"/>
</dbReference>
<dbReference type="AlphaFoldDB" id="A0A6N9JHS7"/>
<sequence length="383" mass="42300">MQREISMSALNTLNAPFRADIVGSFLRPQAVKDAHAAYVAGKLDASGLKAVEDEAIRDLVAKQKAAGLQVITDGEFRRSYWHLDFMWGLNGIERRTSRTGYMFHDEETTADTAVVTGPISGENHPFVEHFKFVKALEGEGHVARQTIPAPIQTFSEVTLDRCDGQQESLRAVYKTDEELADAIAAAYRTVIADLYAAGCRNIQFDDCTWGIYCDTDFVSKTGMSPVDLQKVGELGVALNNAAIAGKPDDLVINTHVCRGNYHSTYAFEGGYDPIAPYLFAHENVDAFYLEFDTPRAGGFEPLKYVAPGKKVVLGLVTTKAAELEDEDVIVERIHEAAKYVPLENLYLSPQCGFASCEIGNKLTEDEQWAKIALVKCIAERVWK</sequence>
<keyword evidence="2" id="KW-0808">Transferase</keyword>